<evidence type="ECO:0000313" key="2">
    <source>
        <dbReference type="Proteomes" id="UP000257109"/>
    </source>
</evidence>
<gene>
    <name evidence="1" type="ORF">CR513_51165</name>
</gene>
<dbReference type="AlphaFoldDB" id="A0A371EUL6"/>
<dbReference type="Proteomes" id="UP000257109">
    <property type="component" value="Unassembled WGS sequence"/>
</dbReference>
<dbReference type="EMBL" id="QJKJ01012004">
    <property type="protein sequence ID" value="RDX69686.1"/>
    <property type="molecule type" value="Genomic_DNA"/>
</dbReference>
<sequence length="164" mass="17597">MSHKPGQNASGDLAAEHKMSSSNMKFGLGGGKPNTSKSQYEGVGCTHCGNAKIGSGRAIVAHAKLQLSLLSQTTSFNKLTPIYASSTPSDLTNIANANKVIYPFTRVGIVALSPTISLSHTLLVLSLSNKLMSIGQAIEELDYCALIYPYFFSSKYSHQEDHWS</sequence>
<accession>A0A371EUL6</accession>
<comment type="caution">
    <text evidence="1">The sequence shown here is derived from an EMBL/GenBank/DDBJ whole genome shotgun (WGS) entry which is preliminary data.</text>
</comment>
<protein>
    <submittedName>
        <fullName evidence="1">Uncharacterized protein</fullName>
    </submittedName>
</protein>
<keyword evidence="2" id="KW-1185">Reference proteome</keyword>
<feature type="non-terminal residue" evidence="1">
    <location>
        <position position="1"/>
    </location>
</feature>
<proteinExistence type="predicted"/>
<reference evidence="1" key="1">
    <citation type="submission" date="2018-05" db="EMBL/GenBank/DDBJ databases">
        <title>Draft genome of Mucuna pruriens seed.</title>
        <authorList>
            <person name="Nnadi N.E."/>
            <person name="Vos R."/>
            <person name="Hasami M.H."/>
            <person name="Devisetty U.K."/>
            <person name="Aguiy J.C."/>
        </authorList>
    </citation>
    <scope>NUCLEOTIDE SEQUENCE [LARGE SCALE GENOMIC DNA]</scope>
    <source>
        <strain evidence="1">JCA_2017</strain>
    </source>
</reference>
<evidence type="ECO:0000313" key="1">
    <source>
        <dbReference type="EMBL" id="RDX69686.1"/>
    </source>
</evidence>
<organism evidence="1 2">
    <name type="scientific">Mucuna pruriens</name>
    <name type="common">Velvet bean</name>
    <name type="synonym">Dolichos pruriens</name>
    <dbReference type="NCBI Taxonomy" id="157652"/>
    <lineage>
        <taxon>Eukaryota</taxon>
        <taxon>Viridiplantae</taxon>
        <taxon>Streptophyta</taxon>
        <taxon>Embryophyta</taxon>
        <taxon>Tracheophyta</taxon>
        <taxon>Spermatophyta</taxon>
        <taxon>Magnoliopsida</taxon>
        <taxon>eudicotyledons</taxon>
        <taxon>Gunneridae</taxon>
        <taxon>Pentapetalae</taxon>
        <taxon>rosids</taxon>
        <taxon>fabids</taxon>
        <taxon>Fabales</taxon>
        <taxon>Fabaceae</taxon>
        <taxon>Papilionoideae</taxon>
        <taxon>50 kb inversion clade</taxon>
        <taxon>NPAAA clade</taxon>
        <taxon>indigoferoid/millettioid clade</taxon>
        <taxon>Phaseoleae</taxon>
        <taxon>Mucuna</taxon>
    </lineage>
</organism>
<name>A0A371EUL6_MUCPR</name>